<accession>S8DX11</accession>
<sequence>DAVLRGCSSRRRTEAGVVYAVTKRSRDPRGDFRVSMVEMISSERGVLDLKELLFCFLALNHVSYHGIIYDVFIDVCSDLFPF</sequence>
<dbReference type="NCBIfam" id="TIGR01568">
    <property type="entry name" value="A_thal_3678"/>
    <property type="match status" value="1"/>
</dbReference>
<keyword evidence="4 6" id="KW-0804">Transcription</keyword>
<dbReference type="InterPro" id="IPR038933">
    <property type="entry name" value="Ovate"/>
</dbReference>
<comment type="function">
    <text evidence="6">Transcriptional repressor that regulates multiple aspects of plant growth and development.</text>
</comment>
<feature type="non-terminal residue" evidence="8">
    <location>
        <position position="1"/>
    </location>
</feature>
<dbReference type="InterPro" id="IPR006458">
    <property type="entry name" value="Ovate_C"/>
</dbReference>
<evidence type="ECO:0000256" key="3">
    <source>
        <dbReference type="ARBA" id="ARBA00023015"/>
    </source>
</evidence>
<dbReference type="PANTHER" id="PTHR33057">
    <property type="entry name" value="TRANSCRIPTION REPRESSOR OFP7-RELATED"/>
    <property type="match status" value="1"/>
</dbReference>
<keyword evidence="9" id="KW-1185">Reference proteome</keyword>
<evidence type="ECO:0000313" key="8">
    <source>
        <dbReference type="EMBL" id="EPS64432.1"/>
    </source>
</evidence>
<evidence type="ECO:0000256" key="1">
    <source>
        <dbReference type="ARBA" id="ARBA00004123"/>
    </source>
</evidence>
<dbReference type="GO" id="GO:0005634">
    <property type="term" value="C:nucleus"/>
    <property type="evidence" value="ECO:0007669"/>
    <property type="project" value="UniProtKB-SubCell"/>
</dbReference>
<dbReference type="GO" id="GO:0045892">
    <property type="term" value="P:negative regulation of DNA-templated transcription"/>
    <property type="evidence" value="ECO:0007669"/>
    <property type="project" value="UniProtKB-UniRule"/>
</dbReference>
<comment type="caution">
    <text evidence="8">The sequence shown here is derived from an EMBL/GenBank/DDBJ whole genome shotgun (WGS) entry which is preliminary data.</text>
</comment>
<proteinExistence type="predicted"/>
<dbReference type="PROSITE" id="PS51754">
    <property type="entry name" value="OVATE"/>
    <property type="match status" value="1"/>
</dbReference>
<gene>
    <name evidence="8" type="ORF">M569_10349</name>
</gene>
<dbReference type="EMBL" id="AUSU01004824">
    <property type="protein sequence ID" value="EPS64432.1"/>
    <property type="molecule type" value="Genomic_DNA"/>
</dbReference>
<evidence type="ECO:0000256" key="5">
    <source>
        <dbReference type="ARBA" id="ARBA00023242"/>
    </source>
</evidence>
<dbReference type="AlphaFoldDB" id="S8DX11"/>
<dbReference type="Proteomes" id="UP000015453">
    <property type="component" value="Unassembled WGS sequence"/>
</dbReference>
<keyword evidence="2 6" id="KW-0678">Repressor</keyword>
<evidence type="ECO:0000313" key="9">
    <source>
        <dbReference type="Proteomes" id="UP000015453"/>
    </source>
</evidence>
<feature type="non-terminal residue" evidence="8">
    <location>
        <position position="82"/>
    </location>
</feature>
<evidence type="ECO:0000256" key="6">
    <source>
        <dbReference type="RuleBase" id="RU367028"/>
    </source>
</evidence>
<dbReference type="OrthoDB" id="1928390at2759"/>
<evidence type="ECO:0000256" key="2">
    <source>
        <dbReference type="ARBA" id="ARBA00022491"/>
    </source>
</evidence>
<keyword evidence="3 6" id="KW-0805">Transcription regulation</keyword>
<dbReference type="PANTHER" id="PTHR33057:SF17">
    <property type="entry name" value="TRANSCRIPTION REPRESSOR OFP8"/>
    <property type="match status" value="1"/>
</dbReference>
<reference evidence="8 9" key="1">
    <citation type="journal article" date="2013" name="BMC Genomics">
        <title>The miniature genome of a carnivorous plant Genlisea aurea contains a low number of genes and short non-coding sequences.</title>
        <authorList>
            <person name="Leushkin E.V."/>
            <person name="Sutormin R.A."/>
            <person name="Nabieva E.R."/>
            <person name="Penin A.A."/>
            <person name="Kondrashov A.S."/>
            <person name="Logacheva M.D."/>
        </authorList>
    </citation>
    <scope>NUCLEOTIDE SEQUENCE [LARGE SCALE GENOMIC DNA]</scope>
</reference>
<protein>
    <recommendedName>
        <fullName evidence="6">Transcription repressor</fullName>
    </recommendedName>
    <alternativeName>
        <fullName evidence="6">Ovate family protein</fullName>
    </alternativeName>
</protein>
<evidence type="ECO:0000259" key="7">
    <source>
        <dbReference type="PROSITE" id="PS51754"/>
    </source>
</evidence>
<evidence type="ECO:0000256" key="4">
    <source>
        <dbReference type="ARBA" id="ARBA00023163"/>
    </source>
</evidence>
<keyword evidence="5 6" id="KW-0539">Nucleus</keyword>
<name>S8DX11_9LAMI</name>
<dbReference type="Pfam" id="PF04844">
    <property type="entry name" value="Ovate"/>
    <property type="match status" value="1"/>
</dbReference>
<feature type="domain" description="OVATE" evidence="7">
    <location>
        <begin position="21"/>
        <end position="78"/>
    </location>
</feature>
<comment type="subcellular location">
    <subcellularLocation>
        <location evidence="1 6">Nucleus</location>
    </subcellularLocation>
</comment>
<organism evidence="8 9">
    <name type="scientific">Genlisea aurea</name>
    <dbReference type="NCBI Taxonomy" id="192259"/>
    <lineage>
        <taxon>Eukaryota</taxon>
        <taxon>Viridiplantae</taxon>
        <taxon>Streptophyta</taxon>
        <taxon>Embryophyta</taxon>
        <taxon>Tracheophyta</taxon>
        <taxon>Spermatophyta</taxon>
        <taxon>Magnoliopsida</taxon>
        <taxon>eudicotyledons</taxon>
        <taxon>Gunneridae</taxon>
        <taxon>Pentapetalae</taxon>
        <taxon>asterids</taxon>
        <taxon>lamiids</taxon>
        <taxon>Lamiales</taxon>
        <taxon>Lentibulariaceae</taxon>
        <taxon>Genlisea</taxon>
    </lineage>
</organism>